<dbReference type="SUPFAM" id="SSF54001">
    <property type="entry name" value="Cysteine proteinases"/>
    <property type="match status" value="1"/>
</dbReference>
<dbReference type="Proteomes" id="UP001165460">
    <property type="component" value="Unassembled WGS sequence"/>
</dbReference>
<name>A0ABS9ZXY6_9SPHI</name>
<dbReference type="InterPro" id="IPR002931">
    <property type="entry name" value="Transglutaminase-like"/>
</dbReference>
<dbReference type="Gene3D" id="2.60.40.3140">
    <property type="match status" value="1"/>
</dbReference>
<feature type="domain" description="Transglutaminase-like" evidence="2">
    <location>
        <begin position="272"/>
        <end position="348"/>
    </location>
</feature>
<evidence type="ECO:0000313" key="5">
    <source>
        <dbReference type="Proteomes" id="UP001165460"/>
    </source>
</evidence>
<dbReference type="EMBL" id="JALGBH010000002">
    <property type="protein sequence ID" value="MCJ0743157.1"/>
    <property type="molecule type" value="Genomic_DNA"/>
</dbReference>
<dbReference type="RefSeq" id="WP_243362238.1">
    <property type="nucleotide sequence ID" value="NZ_JALGBH010000002.1"/>
</dbReference>
<dbReference type="Pfam" id="PF01841">
    <property type="entry name" value="Transglut_core"/>
    <property type="match status" value="1"/>
</dbReference>
<evidence type="ECO:0000259" key="2">
    <source>
        <dbReference type="Pfam" id="PF01841"/>
    </source>
</evidence>
<evidence type="ECO:0000256" key="1">
    <source>
        <dbReference type="SAM" id="SignalP"/>
    </source>
</evidence>
<evidence type="ECO:0000259" key="3">
    <source>
        <dbReference type="Pfam" id="PF12969"/>
    </source>
</evidence>
<accession>A0ABS9ZXY6</accession>
<proteinExistence type="predicted"/>
<protein>
    <submittedName>
        <fullName evidence="4">DUF3857 and transglutaminase domain-containing protein</fullName>
    </submittedName>
</protein>
<dbReference type="Pfam" id="PF12969">
    <property type="entry name" value="DUF3857"/>
    <property type="match status" value="1"/>
</dbReference>
<keyword evidence="1" id="KW-0732">Signal</keyword>
<feature type="signal peptide" evidence="1">
    <location>
        <begin position="1"/>
        <end position="20"/>
    </location>
</feature>
<evidence type="ECO:0000313" key="4">
    <source>
        <dbReference type="EMBL" id="MCJ0743157.1"/>
    </source>
</evidence>
<gene>
    <name evidence="4" type="ORF">MMF97_10575</name>
</gene>
<feature type="chain" id="PRO_5046232564" evidence="1">
    <location>
        <begin position="21"/>
        <end position="630"/>
    </location>
</feature>
<reference evidence="4" key="1">
    <citation type="submission" date="2022-03" db="EMBL/GenBank/DDBJ databases">
        <authorList>
            <person name="Woo C.Y."/>
        </authorList>
    </citation>
    <scope>NUCLEOTIDE SEQUENCE</scope>
    <source>
        <strain evidence="4">CYS-01</strain>
    </source>
</reference>
<comment type="caution">
    <text evidence="4">The sequence shown here is derived from an EMBL/GenBank/DDBJ whole genome shotgun (WGS) entry which is preliminary data.</text>
</comment>
<sequence>MQKYFLLTLFTGLMSLAAQSQNNYDASKIPDNLKQDAVAVVRNEEQIYEYKTIGSGTIKYKIVITVLNKAGDAYAEFTEVYDRFSNIYNLKGILYDATGKKIKDYKSSDFLDHSLVSNYTIFQDDRVKLLNISNTTYPYTVEYSYSQDFNGILTLPSWKSLKGYHIATEKSSYVFQKNAGLNVRFLTSEGLKTDSTTVNNKTTYSWVANNIPATIHEPLSVGTDQLSAWVKIAPNQFEFDSSKGDLSTWNNLGAWISKLNENGDVLPPATKTIVQNLIKDAKTDREKIQILYNHLQQNTRYVSVQLGIGGFKPILAEKVAQVNYGDCKALSNYMKALLKEAGIQSNLIVIGNGMPELNKMYSSIGQANHMILAVPSAKDTTFLECTSQNYPMGYIGYSNSDRNVLMVTENGGKLIRTPKYQSKDNYQLSKTSVLLTEDGTANISTKSSYGNAQYEDNLPNLLSEPTEVRKRILQSLDFADAELQQVKFEQNDKKLPIVNGEIKYITKQLLTKGGDKMFLVINQINRKESVPEKVTNRKTSFAIPFDYNDEDEIIYTLPAGLKVDFLPKDVKLTSEFGEYTASFVANGNTITYKRTQTMNSKTYPASKYNEYVDFYKKIYQADKVKAVLSK</sequence>
<organism evidence="4 5">
    <name type="scientific">Pedobacter montanisoli</name>
    <dbReference type="NCBI Taxonomy" id="2923277"/>
    <lineage>
        <taxon>Bacteria</taxon>
        <taxon>Pseudomonadati</taxon>
        <taxon>Bacteroidota</taxon>
        <taxon>Sphingobacteriia</taxon>
        <taxon>Sphingobacteriales</taxon>
        <taxon>Sphingobacteriaceae</taxon>
        <taxon>Pedobacter</taxon>
    </lineage>
</organism>
<dbReference type="InterPro" id="IPR024618">
    <property type="entry name" value="DUF3857"/>
</dbReference>
<keyword evidence="5" id="KW-1185">Reference proteome</keyword>
<dbReference type="InterPro" id="IPR038765">
    <property type="entry name" value="Papain-like_cys_pep_sf"/>
</dbReference>
<feature type="domain" description="DUF3857" evidence="3">
    <location>
        <begin position="54"/>
        <end position="213"/>
    </location>
</feature>
<dbReference type="Gene3D" id="2.60.120.1130">
    <property type="match status" value="1"/>
</dbReference>
<dbReference type="Gene3D" id="3.10.620.30">
    <property type="match status" value="1"/>
</dbReference>